<dbReference type="Gene3D" id="1.10.3470.10">
    <property type="entry name" value="ABC transporter involved in vitamin B12 uptake, BtuC"/>
    <property type="match status" value="1"/>
</dbReference>
<dbReference type="PATRIC" id="fig|1302272.5.peg.2210"/>
<accession>A0A0R1HVS1</accession>
<evidence type="ECO:0000256" key="8">
    <source>
        <dbReference type="ARBA" id="ARBA00023004"/>
    </source>
</evidence>
<keyword evidence="7 13" id="KW-1133">Transmembrane helix</keyword>
<dbReference type="InterPro" id="IPR000522">
    <property type="entry name" value="ABC_transptr_permease_BtuC"/>
</dbReference>
<evidence type="ECO:0000256" key="7">
    <source>
        <dbReference type="ARBA" id="ARBA00022989"/>
    </source>
</evidence>
<feature type="transmembrane region" description="Helical" evidence="13">
    <location>
        <begin position="138"/>
        <end position="158"/>
    </location>
</feature>
<evidence type="ECO:0000256" key="6">
    <source>
        <dbReference type="ARBA" id="ARBA00022692"/>
    </source>
</evidence>
<dbReference type="Proteomes" id="UP000050911">
    <property type="component" value="Unassembled WGS sequence"/>
</dbReference>
<name>A0A0R1HVS1_9LACO</name>
<feature type="transmembrane region" description="Helical" evidence="13">
    <location>
        <begin position="114"/>
        <end position="132"/>
    </location>
</feature>
<feature type="transmembrane region" description="Helical" evidence="13">
    <location>
        <begin position="291"/>
        <end position="309"/>
    </location>
</feature>
<dbReference type="EMBL" id="AZCX01000005">
    <property type="protein sequence ID" value="KRK47956.1"/>
    <property type="molecule type" value="Genomic_DNA"/>
</dbReference>
<gene>
    <name evidence="14" type="ORF">FC96_GL002161</name>
</gene>
<dbReference type="GO" id="GO:0005886">
    <property type="term" value="C:plasma membrane"/>
    <property type="evidence" value="ECO:0007669"/>
    <property type="project" value="UniProtKB-SubCell"/>
</dbReference>
<organism evidence="14 15">
    <name type="scientific">Secundilactobacillus kimchicus JCM 15530</name>
    <dbReference type="NCBI Taxonomy" id="1302272"/>
    <lineage>
        <taxon>Bacteria</taxon>
        <taxon>Bacillati</taxon>
        <taxon>Bacillota</taxon>
        <taxon>Bacilli</taxon>
        <taxon>Lactobacillales</taxon>
        <taxon>Lactobacillaceae</taxon>
        <taxon>Secundilactobacillus</taxon>
    </lineage>
</organism>
<keyword evidence="9 13" id="KW-0472">Membrane</keyword>
<dbReference type="Pfam" id="PF01032">
    <property type="entry name" value="FecCD"/>
    <property type="match status" value="1"/>
</dbReference>
<dbReference type="OrthoDB" id="9811721at2"/>
<protein>
    <recommendedName>
        <fullName evidence="3">Probable heme-iron transport system permease protein IsdF</fullName>
    </recommendedName>
    <alternativeName>
        <fullName evidence="12">Iron-regulated surface determinant protein F</fullName>
    </alternativeName>
    <alternativeName>
        <fullName evidence="11">Staphylococcal iron-regulated protein G</fullName>
    </alternativeName>
</protein>
<feature type="transmembrane region" description="Helical" evidence="13">
    <location>
        <begin position="6"/>
        <end position="24"/>
    </location>
</feature>
<feature type="transmembrane region" description="Helical" evidence="13">
    <location>
        <begin position="179"/>
        <end position="201"/>
    </location>
</feature>
<dbReference type="PANTHER" id="PTHR30472:SF21">
    <property type="entry name" value="HEME-IRON TRANSPORT SYSTEM PERMEASE PROTEIN ISDF-RELATED"/>
    <property type="match status" value="1"/>
</dbReference>
<evidence type="ECO:0000256" key="3">
    <source>
        <dbReference type="ARBA" id="ARBA00018524"/>
    </source>
</evidence>
<evidence type="ECO:0000256" key="9">
    <source>
        <dbReference type="ARBA" id="ARBA00023136"/>
    </source>
</evidence>
<dbReference type="GO" id="GO:0033214">
    <property type="term" value="P:siderophore-iron import into cell"/>
    <property type="evidence" value="ECO:0007669"/>
    <property type="project" value="TreeGrafter"/>
</dbReference>
<evidence type="ECO:0000256" key="13">
    <source>
        <dbReference type="SAM" id="Phobius"/>
    </source>
</evidence>
<comment type="function">
    <text evidence="10">Part of the binding-protein-dependent transport system for heme-iron. Responsible for the translocation of the substrate across the membrane.</text>
</comment>
<proteinExistence type="inferred from homology"/>
<dbReference type="RefSeq" id="WP_056942658.1">
    <property type="nucleotide sequence ID" value="NZ_AZCX01000005.1"/>
</dbReference>
<comment type="caution">
    <text evidence="14">The sequence shown here is derived from an EMBL/GenBank/DDBJ whole genome shotgun (WGS) entry which is preliminary data.</text>
</comment>
<evidence type="ECO:0000313" key="15">
    <source>
        <dbReference type="Proteomes" id="UP000050911"/>
    </source>
</evidence>
<keyword evidence="15" id="KW-1185">Reference proteome</keyword>
<sequence length="320" mass="33842">MKRERLAYAVVIIGLLMTIFVALMSGVDFYSPAEVWGAVTGQNNTAFNTVMMFRLPRILAALICGGMLSVAGAFSQSVFRNQLADPSILGMTSAGDFFILIGGLLLPNFPFQKAILAVLGGVIVLHILARPASIRQPLRLIIVGVALNLTFVGFQQVLTSGTVGLGGQSFNGITWQSTLTLLGVGTLGLIAALVVAPWANYLKLGDQQLAGVGVPVTAMRWWLLALVIYLTCGVTAVIGTIPFMGIVIPNIGRRVVGHDYQTLIPFSMLSGAWLLLIADTVGRLVVLPSELAAASIMTVIGGPFLVIMLQRGAIHGIKAS</sequence>
<evidence type="ECO:0000256" key="4">
    <source>
        <dbReference type="ARBA" id="ARBA00022448"/>
    </source>
</evidence>
<reference evidence="14 15" key="1">
    <citation type="journal article" date="2015" name="Genome Announc.">
        <title>Expanding the biotechnology potential of lactobacilli through comparative genomics of 213 strains and associated genera.</title>
        <authorList>
            <person name="Sun Z."/>
            <person name="Harris H.M."/>
            <person name="McCann A."/>
            <person name="Guo C."/>
            <person name="Argimon S."/>
            <person name="Zhang W."/>
            <person name="Yang X."/>
            <person name="Jeffery I.B."/>
            <person name="Cooney J.C."/>
            <person name="Kagawa T.F."/>
            <person name="Liu W."/>
            <person name="Song Y."/>
            <person name="Salvetti E."/>
            <person name="Wrobel A."/>
            <person name="Rasinkangas P."/>
            <person name="Parkhill J."/>
            <person name="Rea M.C."/>
            <person name="O'Sullivan O."/>
            <person name="Ritari J."/>
            <person name="Douillard F.P."/>
            <person name="Paul Ross R."/>
            <person name="Yang R."/>
            <person name="Briner A.E."/>
            <person name="Felis G.E."/>
            <person name="de Vos W.M."/>
            <person name="Barrangou R."/>
            <person name="Klaenhammer T.R."/>
            <person name="Caufield P.W."/>
            <person name="Cui Y."/>
            <person name="Zhang H."/>
            <person name="O'Toole P.W."/>
        </authorList>
    </citation>
    <scope>NUCLEOTIDE SEQUENCE [LARGE SCALE GENOMIC DNA]</scope>
    <source>
        <strain evidence="14 15">JCM 15530</strain>
    </source>
</reference>
<evidence type="ECO:0000256" key="10">
    <source>
        <dbReference type="ARBA" id="ARBA00025320"/>
    </source>
</evidence>
<dbReference type="InterPro" id="IPR037294">
    <property type="entry name" value="ABC_BtuC-like"/>
</dbReference>
<dbReference type="CDD" id="cd06550">
    <property type="entry name" value="TM_ABC_iron-siderophores_like"/>
    <property type="match status" value="1"/>
</dbReference>
<evidence type="ECO:0000256" key="2">
    <source>
        <dbReference type="ARBA" id="ARBA00007935"/>
    </source>
</evidence>
<evidence type="ECO:0000256" key="5">
    <source>
        <dbReference type="ARBA" id="ARBA00022475"/>
    </source>
</evidence>
<dbReference type="AlphaFoldDB" id="A0A0R1HVS1"/>
<dbReference type="STRING" id="1302272.FC96_GL002161"/>
<dbReference type="PANTHER" id="PTHR30472">
    <property type="entry name" value="FERRIC ENTEROBACTIN TRANSPORT SYSTEM PERMEASE PROTEIN"/>
    <property type="match status" value="1"/>
</dbReference>
<keyword evidence="5" id="KW-1003">Cell membrane</keyword>
<comment type="subcellular location">
    <subcellularLocation>
        <location evidence="1">Cell membrane</location>
        <topology evidence="1">Multi-pass membrane protein</topology>
    </subcellularLocation>
</comment>
<dbReference type="GO" id="GO:0022857">
    <property type="term" value="F:transmembrane transporter activity"/>
    <property type="evidence" value="ECO:0007669"/>
    <property type="project" value="InterPro"/>
</dbReference>
<evidence type="ECO:0000256" key="11">
    <source>
        <dbReference type="ARBA" id="ARBA00031149"/>
    </source>
</evidence>
<keyword evidence="8" id="KW-0408">Iron</keyword>
<keyword evidence="6 13" id="KW-0812">Transmembrane</keyword>
<feature type="transmembrane region" description="Helical" evidence="13">
    <location>
        <begin position="88"/>
        <end position="107"/>
    </location>
</feature>
<keyword evidence="4" id="KW-0813">Transport</keyword>
<evidence type="ECO:0000256" key="1">
    <source>
        <dbReference type="ARBA" id="ARBA00004651"/>
    </source>
</evidence>
<feature type="transmembrane region" description="Helical" evidence="13">
    <location>
        <begin position="263"/>
        <end position="285"/>
    </location>
</feature>
<dbReference type="SUPFAM" id="SSF81345">
    <property type="entry name" value="ABC transporter involved in vitamin B12 uptake, BtuC"/>
    <property type="match status" value="1"/>
</dbReference>
<feature type="transmembrane region" description="Helical" evidence="13">
    <location>
        <begin position="221"/>
        <end position="251"/>
    </location>
</feature>
<comment type="similarity">
    <text evidence="2">Belongs to the binding-protein-dependent transport system permease family. FecCD subfamily.</text>
</comment>
<evidence type="ECO:0000256" key="12">
    <source>
        <dbReference type="ARBA" id="ARBA00031465"/>
    </source>
</evidence>
<feature type="transmembrane region" description="Helical" evidence="13">
    <location>
        <begin position="58"/>
        <end position="76"/>
    </location>
</feature>
<evidence type="ECO:0000313" key="14">
    <source>
        <dbReference type="EMBL" id="KRK47956.1"/>
    </source>
</evidence>